<feature type="chain" id="PRO_5032721263" evidence="1">
    <location>
        <begin position="23"/>
        <end position="121"/>
    </location>
</feature>
<organism evidence="2 3">
    <name type="scientific">Rotaria socialis</name>
    <dbReference type="NCBI Taxonomy" id="392032"/>
    <lineage>
        <taxon>Eukaryota</taxon>
        <taxon>Metazoa</taxon>
        <taxon>Spiralia</taxon>
        <taxon>Gnathifera</taxon>
        <taxon>Rotifera</taxon>
        <taxon>Eurotatoria</taxon>
        <taxon>Bdelloidea</taxon>
        <taxon>Philodinida</taxon>
        <taxon>Philodinidae</taxon>
        <taxon>Rotaria</taxon>
    </lineage>
</organism>
<gene>
    <name evidence="2" type="ORF">LUA448_LOCUS23961</name>
</gene>
<dbReference type="EMBL" id="CAJNYD010003118">
    <property type="protein sequence ID" value="CAF3480005.1"/>
    <property type="molecule type" value="Genomic_DNA"/>
</dbReference>
<comment type="caution">
    <text evidence="2">The sequence shown here is derived from an EMBL/GenBank/DDBJ whole genome shotgun (WGS) entry which is preliminary data.</text>
</comment>
<accession>A0A818FRG0</accession>
<evidence type="ECO:0000313" key="2">
    <source>
        <dbReference type="EMBL" id="CAF3480005.1"/>
    </source>
</evidence>
<sequence length="121" mass="14045">MKLSVFIFALLMILVQIIYSQATLTQSSLDNNTLKRMSSAWGKRMSSAWGKRMSSAWGKRGESDSDELNANILRELYRQGLLSKYHYPRYPVDFDNDVIEHYLAQRRTFNNDDETAPQNMS</sequence>
<evidence type="ECO:0000256" key="1">
    <source>
        <dbReference type="SAM" id="SignalP"/>
    </source>
</evidence>
<reference evidence="2" key="1">
    <citation type="submission" date="2021-02" db="EMBL/GenBank/DDBJ databases">
        <authorList>
            <person name="Nowell W R."/>
        </authorList>
    </citation>
    <scope>NUCLEOTIDE SEQUENCE</scope>
</reference>
<proteinExistence type="predicted"/>
<evidence type="ECO:0000313" key="3">
    <source>
        <dbReference type="Proteomes" id="UP000663833"/>
    </source>
</evidence>
<dbReference type="Proteomes" id="UP000663833">
    <property type="component" value="Unassembled WGS sequence"/>
</dbReference>
<protein>
    <submittedName>
        <fullName evidence="2">Uncharacterized protein</fullName>
    </submittedName>
</protein>
<feature type="signal peptide" evidence="1">
    <location>
        <begin position="1"/>
        <end position="22"/>
    </location>
</feature>
<keyword evidence="1" id="KW-0732">Signal</keyword>
<dbReference type="AlphaFoldDB" id="A0A818FRG0"/>
<name>A0A818FRG0_9BILA</name>